<gene>
    <name evidence="1" type="ORF">GOP47_0006306</name>
</gene>
<accession>A0A9D4V366</accession>
<organism evidence="1 2">
    <name type="scientific">Adiantum capillus-veneris</name>
    <name type="common">Maidenhair fern</name>
    <dbReference type="NCBI Taxonomy" id="13818"/>
    <lineage>
        <taxon>Eukaryota</taxon>
        <taxon>Viridiplantae</taxon>
        <taxon>Streptophyta</taxon>
        <taxon>Embryophyta</taxon>
        <taxon>Tracheophyta</taxon>
        <taxon>Polypodiopsida</taxon>
        <taxon>Polypodiidae</taxon>
        <taxon>Polypodiales</taxon>
        <taxon>Pteridineae</taxon>
        <taxon>Pteridaceae</taxon>
        <taxon>Vittarioideae</taxon>
        <taxon>Adiantum</taxon>
    </lineage>
</organism>
<dbReference type="EMBL" id="JABFUD020000006">
    <property type="protein sequence ID" value="KAI5078635.1"/>
    <property type="molecule type" value="Genomic_DNA"/>
</dbReference>
<reference evidence="1" key="1">
    <citation type="submission" date="2021-01" db="EMBL/GenBank/DDBJ databases">
        <title>Adiantum capillus-veneris genome.</title>
        <authorList>
            <person name="Fang Y."/>
            <person name="Liao Q."/>
        </authorList>
    </citation>
    <scope>NUCLEOTIDE SEQUENCE</scope>
    <source>
        <strain evidence="1">H3</strain>
        <tissue evidence="1">Leaf</tissue>
    </source>
</reference>
<evidence type="ECO:0000313" key="1">
    <source>
        <dbReference type="EMBL" id="KAI5078635.1"/>
    </source>
</evidence>
<protein>
    <submittedName>
        <fullName evidence="1">Uncharacterized protein</fullName>
    </submittedName>
</protein>
<dbReference type="Proteomes" id="UP000886520">
    <property type="component" value="Chromosome 6"/>
</dbReference>
<comment type="caution">
    <text evidence="1">The sequence shown here is derived from an EMBL/GenBank/DDBJ whole genome shotgun (WGS) entry which is preliminary data.</text>
</comment>
<sequence>MNFMNTHALVSSHLQDELASKITRAAYCMVKGDHKFRGWLKREGSLQRILDKSKKILVDYVDVPGEIDIPPSCTMDMFYTEIVVEGRKFLFPLEVALENKTKDVE</sequence>
<name>A0A9D4V366_ADICA</name>
<evidence type="ECO:0000313" key="2">
    <source>
        <dbReference type="Proteomes" id="UP000886520"/>
    </source>
</evidence>
<dbReference type="AlphaFoldDB" id="A0A9D4V366"/>
<keyword evidence="2" id="KW-1185">Reference proteome</keyword>
<proteinExistence type="predicted"/>